<dbReference type="PANTHER" id="PTHR12984:SF6">
    <property type="entry name" value="SCY1-LIKE PROTEIN 2"/>
    <property type="match status" value="1"/>
</dbReference>
<organism evidence="3 4">
    <name type="scientific">Hydnum rufescens UP504</name>
    <dbReference type="NCBI Taxonomy" id="1448309"/>
    <lineage>
        <taxon>Eukaryota</taxon>
        <taxon>Fungi</taxon>
        <taxon>Dikarya</taxon>
        <taxon>Basidiomycota</taxon>
        <taxon>Agaricomycotina</taxon>
        <taxon>Agaricomycetes</taxon>
        <taxon>Cantharellales</taxon>
        <taxon>Hydnaceae</taxon>
        <taxon>Hydnum</taxon>
    </lineage>
</organism>
<dbReference type="InterPro" id="IPR011989">
    <property type="entry name" value="ARM-like"/>
</dbReference>
<dbReference type="InterPro" id="IPR051177">
    <property type="entry name" value="CIK-Related_Protein"/>
</dbReference>
<dbReference type="SUPFAM" id="SSF48371">
    <property type="entry name" value="ARM repeat"/>
    <property type="match status" value="1"/>
</dbReference>
<dbReference type="InterPro" id="IPR016024">
    <property type="entry name" value="ARM-type_fold"/>
</dbReference>
<evidence type="ECO:0000256" key="1">
    <source>
        <dbReference type="SAM" id="MobiDB-lite"/>
    </source>
</evidence>
<dbReference type="CDD" id="cd14011">
    <property type="entry name" value="PK_SCY1_like"/>
    <property type="match status" value="1"/>
</dbReference>
<dbReference type="Gene3D" id="1.10.510.10">
    <property type="entry name" value="Transferase(Phosphotransferase) domain 1"/>
    <property type="match status" value="1"/>
</dbReference>
<dbReference type="InterPro" id="IPR011009">
    <property type="entry name" value="Kinase-like_dom_sf"/>
</dbReference>
<evidence type="ECO:0000259" key="2">
    <source>
        <dbReference type="PROSITE" id="PS50011"/>
    </source>
</evidence>
<reference evidence="3" key="1">
    <citation type="journal article" date="2020" name="Nat. Commun.">
        <title>Large-scale genome sequencing of mycorrhizal fungi provides insights into the early evolution of symbiotic traits.</title>
        <authorList>
            <person name="Miyauchi S."/>
            <person name="Kiss E."/>
            <person name="Kuo A."/>
            <person name="Drula E."/>
            <person name="Kohler A."/>
            <person name="Sanchez-Garcia M."/>
            <person name="Morin E."/>
            <person name="Andreopoulos B."/>
            <person name="Barry K.W."/>
            <person name="Bonito G."/>
            <person name="Buee M."/>
            <person name="Carver A."/>
            <person name="Chen C."/>
            <person name="Cichocki N."/>
            <person name="Clum A."/>
            <person name="Culley D."/>
            <person name="Crous P.W."/>
            <person name="Fauchery L."/>
            <person name="Girlanda M."/>
            <person name="Hayes R.D."/>
            <person name="Keri Z."/>
            <person name="LaButti K."/>
            <person name="Lipzen A."/>
            <person name="Lombard V."/>
            <person name="Magnuson J."/>
            <person name="Maillard F."/>
            <person name="Murat C."/>
            <person name="Nolan M."/>
            <person name="Ohm R.A."/>
            <person name="Pangilinan J."/>
            <person name="Pereira M.F."/>
            <person name="Perotto S."/>
            <person name="Peter M."/>
            <person name="Pfister S."/>
            <person name="Riley R."/>
            <person name="Sitrit Y."/>
            <person name="Stielow J.B."/>
            <person name="Szollosi G."/>
            <person name="Zifcakova L."/>
            <person name="Stursova M."/>
            <person name="Spatafora J.W."/>
            <person name="Tedersoo L."/>
            <person name="Vaario L.M."/>
            <person name="Yamada A."/>
            <person name="Yan M."/>
            <person name="Wang P."/>
            <person name="Xu J."/>
            <person name="Bruns T."/>
            <person name="Baldrian P."/>
            <person name="Vilgalys R."/>
            <person name="Dunand C."/>
            <person name="Henrissat B."/>
            <person name="Grigoriev I.V."/>
            <person name="Hibbett D."/>
            <person name="Nagy L.G."/>
            <person name="Martin F.M."/>
        </authorList>
    </citation>
    <scope>NUCLEOTIDE SEQUENCE</scope>
    <source>
        <strain evidence="3">UP504</strain>
    </source>
</reference>
<feature type="compositionally biased region" description="Low complexity" evidence="1">
    <location>
        <begin position="855"/>
        <end position="882"/>
    </location>
</feature>
<dbReference type="Gene3D" id="1.25.10.10">
    <property type="entry name" value="Leucine-rich Repeat Variant"/>
    <property type="match status" value="1"/>
</dbReference>
<feature type="domain" description="Protein kinase" evidence="2">
    <location>
        <begin position="46"/>
        <end position="332"/>
    </location>
</feature>
<proteinExistence type="predicted"/>
<dbReference type="PANTHER" id="PTHR12984">
    <property type="entry name" value="SCY1-RELATED S/T PROTEIN KINASE-LIKE"/>
    <property type="match status" value="1"/>
</dbReference>
<keyword evidence="4" id="KW-1185">Reference proteome</keyword>
<dbReference type="EMBL" id="MU129076">
    <property type="protein sequence ID" value="KAF9507607.1"/>
    <property type="molecule type" value="Genomic_DNA"/>
</dbReference>
<dbReference type="InterPro" id="IPR000719">
    <property type="entry name" value="Prot_kinase_dom"/>
</dbReference>
<feature type="compositionally biased region" description="Polar residues" evidence="1">
    <location>
        <begin position="790"/>
        <end position="814"/>
    </location>
</feature>
<dbReference type="OrthoDB" id="79687at2759"/>
<comment type="caution">
    <text evidence="3">The sequence shown here is derived from an EMBL/GenBank/DDBJ whole genome shotgun (WGS) entry which is preliminary data.</text>
</comment>
<feature type="compositionally biased region" description="Polar residues" evidence="1">
    <location>
        <begin position="625"/>
        <end position="635"/>
    </location>
</feature>
<feature type="region of interest" description="Disordered" evidence="1">
    <location>
        <begin position="788"/>
        <end position="903"/>
    </location>
</feature>
<evidence type="ECO:0000313" key="3">
    <source>
        <dbReference type="EMBL" id="KAF9507607.1"/>
    </source>
</evidence>
<feature type="compositionally biased region" description="Low complexity" evidence="1">
    <location>
        <begin position="657"/>
        <end position="667"/>
    </location>
</feature>
<dbReference type="AlphaFoldDB" id="A0A9P6DN62"/>
<dbReference type="SUPFAM" id="SSF56112">
    <property type="entry name" value="Protein kinase-like (PK-like)"/>
    <property type="match status" value="1"/>
</dbReference>
<dbReference type="Gene3D" id="3.30.200.20">
    <property type="entry name" value="Phosphorylase Kinase, domain 1"/>
    <property type="match status" value="1"/>
</dbReference>
<name>A0A9P6DN62_9AGAM</name>
<feature type="compositionally biased region" description="Pro residues" evidence="1">
    <location>
        <begin position="842"/>
        <end position="854"/>
    </location>
</feature>
<feature type="region of interest" description="Disordered" evidence="1">
    <location>
        <begin position="654"/>
        <end position="749"/>
    </location>
</feature>
<feature type="compositionally biased region" description="Basic and acidic residues" evidence="1">
    <location>
        <begin position="613"/>
        <end position="624"/>
    </location>
</feature>
<feature type="compositionally biased region" description="Low complexity" evidence="1">
    <location>
        <begin position="710"/>
        <end position="721"/>
    </location>
</feature>
<gene>
    <name evidence="3" type="ORF">BS47DRAFT_1398464</name>
</gene>
<sequence length="903" mass="98317">MLAAATSAASAFFKVSAISQNYILSNANTTSIASGPSSRSASPAPPQTKSAPFSVGLWRVQEAVHKTNGRHVSVWSFDKKNSALDKLVAAAKERVMQVLKTEATALSRMRHPCILEMVEPLEETRSEFIFATEAVIATLAMRVPGSPLVSRDSEVLDEIETQKGILQLSKGLAFLHTSARLVHSNLTPDSVLVNAAGDWKLSGLGLTIPLLGPDGNPTRWEFPAYDVRIPHSIQRSFDYIAPEYALSEQIVTSSDMYSLGCIIYAVHAKGSPPFRNHNSLSSIRSNLGRLTSGGLTNAEEWDSDLRNLVASLVNSVAEYSIIIRNYFIACFLLIYRRKDCVHERAPNRAPRFSEGMRRRKVLPSILAEMKDPLLLPSILPNVFNISAALDATQFQQLVLPSLKPLFAIRDPPQNMIVLLENLTELQKKTAKNVFRSDVLPLVYNALESEHPAVQERALEVVPELCDTIDYAEVQGVLFPARCTHIHEDKYLKRENQLIKVLFTPSQDTSLTQKLVPLLAKIRTKEPAVMVCPSTFVLDKSTACLTVFVRIQLATLAVHEAMGRKIDREAIALHLLPQLWQMSMGPLLNVEQFARFMSVIRVLSERVEKEHAQHLRDAQRVEDRSAMTNGGRQNALLSGGGVDFESLVAASNKATMQSVSSPSTSTTSNGGANSDGWEDDMWGSILGTDTQAPGLPTITPGVQALRGPANSQIQPPSESPQSRLTPVSSGARRLGTHATGPSLPLSSNLSPTPPYPFFPSSAAASLSGPRPQNTLQMATHSLPPPIMASPIMTSFPSPSQRPSTMSPTRSPFSLPQQQQQQRVAGVVSPPKPNYDISLEPAVPTSPPIPSSPPPRLNNNFPPFSQQFSSPASHSLQLQSHQSAGMGPTPIINGIHDANDADNQE</sequence>
<evidence type="ECO:0000313" key="4">
    <source>
        <dbReference type="Proteomes" id="UP000886523"/>
    </source>
</evidence>
<dbReference type="SMART" id="SM00220">
    <property type="entry name" value="S_TKc"/>
    <property type="match status" value="1"/>
</dbReference>
<feature type="region of interest" description="Disordered" evidence="1">
    <location>
        <begin position="613"/>
        <end position="636"/>
    </location>
</feature>
<dbReference type="Proteomes" id="UP000886523">
    <property type="component" value="Unassembled WGS sequence"/>
</dbReference>
<protein>
    <recommendedName>
        <fullName evidence="2">Protein kinase domain-containing protein</fullName>
    </recommendedName>
</protein>
<accession>A0A9P6DN62</accession>
<dbReference type="PROSITE" id="PS50011">
    <property type="entry name" value="PROTEIN_KINASE_DOM"/>
    <property type="match status" value="1"/>
</dbReference>
<dbReference type="GO" id="GO:0004672">
    <property type="term" value="F:protein kinase activity"/>
    <property type="evidence" value="ECO:0007669"/>
    <property type="project" value="InterPro"/>
</dbReference>
<dbReference type="Pfam" id="PF00069">
    <property type="entry name" value="Pkinase"/>
    <property type="match status" value="1"/>
</dbReference>
<feature type="compositionally biased region" description="Low complexity" evidence="1">
    <location>
        <begin position="740"/>
        <end position="749"/>
    </location>
</feature>
<dbReference type="GO" id="GO:0005524">
    <property type="term" value="F:ATP binding"/>
    <property type="evidence" value="ECO:0007669"/>
    <property type="project" value="InterPro"/>
</dbReference>